<keyword evidence="6" id="KW-1185">Reference proteome</keyword>
<comment type="similarity">
    <text evidence="1">Belongs to the DEFL family.</text>
</comment>
<evidence type="ECO:0000256" key="2">
    <source>
        <dbReference type="ARBA" id="ARBA00022529"/>
    </source>
</evidence>
<dbReference type="GeneID" id="108849855"/>
<evidence type="ECO:0000313" key="6">
    <source>
        <dbReference type="Proteomes" id="UP000504610"/>
    </source>
</evidence>
<organism evidence="6 7">
    <name type="scientific">Raphanus sativus</name>
    <name type="common">Radish</name>
    <name type="synonym">Raphanus raphanistrum var. sativus</name>
    <dbReference type="NCBI Taxonomy" id="3726"/>
    <lineage>
        <taxon>Eukaryota</taxon>
        <taxon>Viridiplantae</taxon>
        <taxon>Streptophyta</taxon>
        <taxon>Embryophyta</taxon>
        <taxon>Tracheophyta</taxon>
        <taxon>Spermatophyta</taxon>
        <taxon>Magnoliopsida</taxon>
        <taxon>eudicotyledons</taxon>
        <taxon>Gunneridae</taxon>
        <taxon>Pentapetalae</taxon>
        <taxon>rosids</taxon>
        <taxon>malvids</taxon>
        <taxon>Brassicales</taxon>
        <taxon>Brassicaceae</taxon>
        <taxon>Brassiceae</taxon>
        <taxon>Raphanus</taxon>
    </lineage>
</organism>
<dbReference type="KEGG" id="rsz:108849855"/>
<proteinExistence type="inferred from homology"/>
<dbReference type="AlphaFoldDB" id="A0A6J0N4W3"/>
<keyword evidence="3" id="KW-0295">Fungicide</keyword>
<keyword evidence="2" id="KW-0929">Antimicrobial</keyword>
<dbReference type="GO" id="GO:0050832">
    <property type="term" value="P:defense response to fungus"/>
    <property type="evidence" value="ECO:0007669"/>
    <property type="project" value="UniProtKB-KW"/>
</dbReference>
<evidence type="ECO:0000256" key="1">
    <source>
        <dbReference type="ARBA" id="ARBA00006722"/>
    </source>
</evidence>
<evidence type="ECO:0000313" key="7">
    <source>
        <dbReference type="RefSeq" id="XP_018478973.2"/>
    </source>
</evidence>
<sequence>MCFLLLTSKTHSIKTYIIQRMALTKFQLAALFVSCFLLYASQSKALNTKQIGPGDECTYRGSCMFSQECGSRCGPPEFPSGTLGLCMASQDGSEYLCCCTPYSKH</sequence>
<dbReference type="Pfam" id="PF25052">
    <property type="entry name" value="AtDEF-like"/>
    <property type="match status" value="1"/>
</dbReference>
<name>A0A6J0N4W3_RAPSA</name>
<evidence type="ECO:0000256" key="4">
    <source>
        <dbReference type="ARBA" id="ARBA00022821"/>
    </source>
</evidence>
<dbReference type="Proteomes" id="UP000504610">
    <property type="component" value="Chromosome 1"/>
</dbReference>
<dbReference type="GO" id="GO:0031640">
    <property type="term" value="P:killing of cells of another organism"/>
    <property type="evidence" value="ECO:0007669"/>
    <property type="project" value="UniProtKB-KW"/>
</dbReference>
<evidence type="ECO:0000256" key="3">
    <source>
        <dbReference type="ARBA" id="ARBA00022577"/>
    </source>
</evidence>
<protein>
    <submittedName>
        <fullName evidence="7">Defensin-like protein 275</fullName>
    </submittedName>
</protein>
<accession>A0A6J0N4W3</accession>
<keyword evidence="4" id="KW-0611">Plant defense</keyword>
<keyword evidence="5" id="KW-1015">Disulfide bond</keyword>
<reference evidence="7" key="2">
    <citation type="submission" date="2025-08" db="UniProtKB">
        <authorList>
            <consortium name="RefSeq"/>
        </authorList>
    </citation>
    <scope>IDENTIFICATION</scope>
    <source>
        <tissue evidence="7">Leaf</tissue>
    </source>
</reference>
<dbReference type="OrthoDB" id="1026129at2759"/>
<gene>
    <name evidence="7" type="primary">LOC108849855</name>
</gene>
<dbReference type="InterPro" id="IPR010851">
    <property type="entry name" value="DEFL"/>
</dbReference>
<evidence type="ECO:0000256" key="5">
    <source>
        <dbReference type="ARBA" id="ARBA00023157"/>
    </source>
</evidence>
<dbReference type="RefSeq" id="XP_018478973.2">
    <property type="nucleotide sequence ID" value="XM_018623471.2"/>
</dbReference>
<reference evidence="6" key="1">
    <citation type="journal article" date="2019" name="Database">
        <title>The radish genome database (RadishGD): an integrated information resource for radish genomics.</title>
        <authorList>
            <person name="Yu H.J."/>
            <person name="Baek S."/>
            <person name="Lee Y.J."/>
            <person name="Cho A."/>
            <person name="Mun J.H."/>
        </authorList>
    </citation>
    <scope>NUCLEOTIDE SEQUENCE [LARGE SCALE GENOMIC DNA]</scope>
    <source>
        <strain evidence="6">cv. WK10039</strain>
    </source>
</reference>